<dbReference type="GO" id="GO:0005840">
    <property type="term" value="C:ribosome"/>
    <property type="evidence" value="ECO:0007669"/>
    <property type="project" value="UniProtKB-KW"/>
</dbReference>
<dbReference type="PANTHER" id="PTHR13274:SF2">
    <property type="entry name" value="SMALL RIBOSOMAL SUBUNIT PROTEIN MS25"/>
    <property type="match status" value="1"/>
</dbReference>
<evidence type="ECO:0000259" key="8">
    <source>
        <dbReference type="SMART" id="SM00916"/>
    </source>
</evidence>
<evidence type="ECO:0000256" key="3">
    <source>
        <dbReference type="ARBA" id="ARBA00022980"/>
    </source>
</evidence>
<dbReference type="PANTHER" id="PTHR13274">
    <property type="entry name" value="MITOCHONDRIAL RIBOSOMAL PROTEIN S25"/>
    <property type="match status" value="1"/>
</dbReference>
<dbReference type="InterPro" id="IPR036249">
    <property type="entry name" value="Thioredoxin-like_sf"/>
</dbReference>
<dbReference type="Gene3D" id="3.40.30.10">
    <property type="entry name" value="Glutaredoxin"/>
    <property type="match status" value="1"/>
</dbReference>
<dbReference type="SMART" id="SM00916">
    <property type="entry name" value="L51_S25_CI-B8"/>
    <property type="match status" value="1"/>
</dbReference>
<sequence length="110" mass="13035">MPMKGRYPIRRTLEYLQKGDIIFKTRVKIMTVNYNTHGELSEGARKFVFFNIPQIQYKNPWVQIMMFKNMTPSPFLKFYLDDGEQVLVDVEGKDYKLISQHVKKILGKSE</sequence>
<keyword evidence="3" id="KW-0689">Ribosomal protein</keyword>
<evidence type="ECO:0000256" key="5">
    <source>
        <dbReference type="ARBA" id="ARBA00023274"/>
    </source>
</evidence>
<dbReference type="GO" id="GO:0003735">
    <property type="term" value="F:structural constituent of ribosome"/>
    <property type="evidence" value="ECO:0007669"/>
    <property type="project" value="InterPro"/>
</dbReference>
<dbReference type="Proteomes" id="UP000261380">
    <property type="component" value="Unplaced"/>
</dbReference>
<accession>A0A3B5KU87</accession>
<dbReference type="AlphaFoldDB" id="A0A3B5KU87"/>
<dbReference type="InterPro" id="IPR007741">
    <property type="entry name" value="Ribosomal_mL43/mS25/NADH_DH"/>
</dbReference>
<evidence type="ECO:0000256" key="4">
    <source>
        <dbReference type="ARBA" id="ARBA00023128"/>
    </source>
</evidence>
<dbReference type="Ensembl" id="ENSXCOT00000001571.1">
    <property type="protein sequence ID" value="ENSXCOP00000001545.1"/>
    <property type="gene ID" value="ENSXCOG00000001254.1"/>
</dbReference>
<feature type="domain" description="Ribosomal protein/NADH dehydrogenase" evidence="8">
    <location>
        <begin position="36"/>
        <end position="109"/>
    </location>
</feature>
<protein>
    <recommendedName>
        <fullName evidence="6">Small ribosomal subunit protein mS25</fullName>
    </recommendedName>
    <alternativeName>
        <fullName evidence="7">28S ribosomal protein S25, mitochondrial</fullName>
    </alternativeName>
</protein>
<evidence type="ECO:0000313" key="9">
    <source>
        <dbReference type="Ensembl" id="ENSXCOP00000001545.1"/>
    </source>
</evidence>
<keyword evidence="5" id="KW-0687">Ribonucleoprotein</keyword>
<proteinExistence type="inferred from homology"/>
<evidence type="ECO:0000256" key="2">
    <source>
        <dbReference type="ARBA" id="ARBA00008046"/>
    </source>
</evidence>
<dbReference type="Pfam" id="PF05047">
    <property type="entry name" value="L51_S25_CI-B8"/>
    <property type="match status" value="1"/>
</dbReference>
<comment type="similarity">
    <text evidence="2">Belongs to the mitochondrion-specific ribosomal protein mS25 family.</text>
</comment>
<organism evidence="9 10">
    <name type="scientific">Xiphophorus couchianus</name>
    <name type="common">Monterrey platyfish</name>
    <dbReference type="NCBI Taxonomy" id="32473"/>
    <lineage>
        <taxon>Eukaryota</taxon>
        <taxon>Metazoa</taxon>
        <taxon>Chordata</taxon>
        <taxon>Craniata</taxon>
        <taxon>Vertebrata</taxon>
        <taxon>Euteleostomi</taxon>
        <taxon>Actinopterygii</taxon>
        <taxon>Neopterygii</taxon>
        <taxon>Teleostei</taxon>
        <taxon>Neoteleostei</taxon>
        <taxon>Acanthomorphata</taxon>
        <taxon>Ovalentaria</taxon>
        <taxon>Atherinomorphae</taxon>
        <taxon>Cyprinodontiformes</taxon>
        <taxon>Poeciliidae</taxon>
        <taxon>Poeciliinae</taxon>
        <taxon>Xiphophorus</taxon>
    </lineage>
</organism>
<reference evidence="9" key="1">
    <citation type="submission" date="2025-08" db="UniProtKB">
        <authorList>
            <consortium name="Ensembl"/>
        </authorList>
    </citation>
    <scope>IDENTIFICATION</scope>
</reference>
<name>A0A3B5KU87_9TELE</name>
<keyword evidence="10" id="KW-1185">Reference proteome</keyword>
<evidence type="ECO:0000313" key="10">
    <source>
        <dbReference type="Proteomes" id="UP000261380"/>
    </source>
</evidence>
<comment type="subcellular location">
    <subcellularLocation>
        <location evidence="1">Mitochondrion</location>
    </subcellularLocation>
</comment>
<dbReference type="InterPro" id="IPR040049">
    <property type="entry name" value="Ribosomal_mS25/mL61"/>
</dbReference>
<dbReference type="GeneTree" id="ENSGT00640000091558"/>
<dbReference type="GO" id="GO:0005743">
    <property type="term" value="C:mitochondrial inner membrane"/>
    <property type="evidence" value="ECO:0007669"/>
    <property type="project" value="UniProtKB-ARBA"/>
</dbReference>
<evidence type="ECO:0000256" key="6">
    <source>
        <dbReference type="ARBA" id="ARBA00035139"/>
    </source>
</evidence>
<dbReference type="FunFam" id="3.40.30.10:FF:000103">
    <property type="entry name" value="28S ribosomal protein S25, mitochondrial"/>
    <property type="match status" value="1"/>
</dbReference>
<dbReference type="SUPFAM" id="SSF52833">
    <property type="entry name" value="Thioredoxin-like"/>
    <property type="match status" value="1"/>
</dbReference>
<evidence type="ECO:0000256" key="7">
    <source>
        <dbReference type="ARBA" id="ARBA00035369"/>
    </source>
</evidence>
<reference evidence="9" key="2">
    <citation type="submission" date="2025-09" db="UniProtKB">
        <authorList>
            <consortium name="Ensembl"/>
        </authorList>
    </citation>
    <scope>IDENTIFICATION</scope>
</reference>
<dbReference type="GO" id="GO:1990904">
    <property type="term" value="C:ribonucleoprotein complex"/>
    <property type="evidence" value="ECO:0007669"/>
    <property type="project" value="UniProtKB-KW"/>
</dbReference>
<keyword evidence="4" id="KW-0496">Mitochondrion</keyword>
<dbReference type="STRING" id="32473.ENSXCOP00000001545"/>
<evidence type="ECO:0000256" key="1">
    <source>
        <dbReference type="ARBA" id="ARBA00004173"/>
    </source>
</evidence>